<dbReference type="KEGG" id="lak:106165542"/>
<feature type="compositionally biased region" description="Basic and acidic residues" evidence="14">
    <location>
        <begin position="382"/>
        <end position="396"/>
    </location>
</feature>
<dbReference type="PANTHER" id="PTHR15683">
    <property type="entry name" value="SCAFFOLD ATTACHMENT FACTOR B-RELATED"/>
    <property type="match status" value="1"/>
</dbReference>
<keyword evidence="10" id="KW-0238">DNA-binding</keyword>
<dbReference type="OrthoDB" id="79941at2759"/>
<dbReference type="InterPro" id="IPR051738">
    <property type="entry name" value="SAF_Modulators"/>
</dbReference>
<organism evidence="17 18">
    <name type="scientific">Lingula anatina</name>
    <name type="common">Brachiopod</name>
    <name type="synonym">Lingula unguis</name>
    <dbReference type="NCBI Taxonomy" id="7574"/>
    <lineage>
        <taxon>Eukaryota</taxon>
        <taxon>Metazoa</taxon>
        <taxon>Spiralia</taxon>
        <taxon>Lophotrochozoa</taxon>
        <taxon>Brachiopoda</taxon>
        <taxon>Linguliformea</taxon>
        <taxon>Lingulata</taxon>
        <taxon>Lingulida</taxon>
        <taxon>Linguloidea</taxon>
        <taxon>Lingulidae</taxon>
        <taxon>Lingula</taxon>
    </lineage>
</organism>
<dbReference type="STRING" id="7574.A0A1S3ILT9"/>
<dbReference type="Pfam" id="PF00076">
    <property type="entry name" value="RRM_1"/>
    <property type="match status" value="1"/>
</dbReference>
<evidence type="ECO:0000256" key="7">
    <source>
        <dbReference type="ARBA" id="ARBA00022884"/>
    </source>
</evidence>
<dbReference type="InterPro" id="IPR000504">
    <property type="entry name" value="RRM_dom"/>
</dbReference>
<gene>
    <name evidence="18" type="primary">LOC106165542</name>
</gene>
<feature type="compositionally biased region" description="Basic and acidic residues" evidence="14">
    <location>
        <begin position="918"/>
        <end position="976"/>
    </location>
</feature>
<keyword evidence="12" id="KW-0539">Nucleus</keyword>
<dbReference type="Gene3D" id="3.30.70.330">
    <property type="match status" value="1"/>
</dbReference>
<keyword evidence="5" id="KW-0597">Phosphoprotein</keyword>
<dbReference type="AlphaFoldDB" id="A0A1S3ILT9"/>
<dbReference type="InterPro" id="IPR003034">
    <property type="entry name" value="SAP_dom"/>
</dbReference>
<keyword evidence="6" id="KW-0832">Ubl conjugation</keyword>
<accession>A0A1S3ILT9</accession>
<feature type="compositionally biased region" description="Basic and acidic residues" evidence="14">
    <location>
        <begin position="341"/>
        <end position="374"/>
    </location>
</feature>
<keyword evidence="7 13" id="KW-0694">RNA-binding</keyword>
<keyword evidence="3" id="KW-0678">Repressor</keyword>
<evidence type="ECO:0000256" key="8">
    <source>
        <dbReference type="ARBA" id="ARBA00022990"/>
    </source>
</evidence>
<proteinExistence type="predicted"/>
<dbReference type="Pfam" id="PF02037">
    <property type="entry name" value="SAP"/>
    <property type="match status" value="1"/>
</dbReference>
<evidence type="ECO:0000259" key="16">
    <source>
        <dbReference type="PROSITE" id="PS50800"/>
    </source>
</evidence>
<feature type="domain" description="SAP" evidence="16">
    <location>
        <begin position="14"/>
        <end position="48"/>
    </location>
</feature>
<dbReference type="CDD" id="cd12679">
    <property type="entry name" value="RRM_SAFB1_SAFB2"/>
    <property type="match status" value="1"/>
</dbReference>
<evidence type="ECO:0000313" key="18">
    <source>
        <dbReference type="RefSeq" id="XP_013399210.1"/>
    </source>
</evidence>
<dbReference type="SMART" id="SM00513">
    <property type="entry name" value="SAP"/>
    <property type="match status" value="1"/>
</dbReference>
<dbReference type="PROSITE" id="PS50102">
    <property type="entry name" value="RRM"/>
    <property type="match status" value="1"/>
</dbReference>
<dbReference type="SUPFAM" id="SSF68906">
    <property type="entry name" value="SAP domain"/>
    <property type="match status" value="1"/>
</dbReference>
<evidence type="ECO:0000256" key="2">
    <source>
        <dbReference type="ARBA" id="ARBA00022481"/>
    </source>
</evidence>
<dbReference type="SUPFAM" id="SSF54928">
    <property type="entry name" value="RNA-binding domain, RBD"/>
    <property type="match status" value="1"/>
</dbReference>
<evidence type="ECO:0000256" key="13">
    <source>
        <dbReference type="PROSITE-ProRule" id="PRU00176"/>
    </source>
</evidence>
<dbReference type="InterPro" id="IPR035979">
    <property type="entry name" value="RBD_domain_sf"/>
</dbReference>
<reference evidence="18" key="1">
    <citation type="submission" date="2025-08" db="UniProtKB">
        <authorList>
            <consortium name="RefSeq"/>
        </authorList>
    </citation>
    <scope>IDENTIFICATION</scope>
    <source>
        <tissue evidence="18">Gonads</tissue>
    </source>
</reference>
<feature type="region of interest" description="Disordered" evidence="14">
    <location>
        <begin position="63"/>
        <end position="246"/>
    </location>
</feature>
<name>A0A1S3ILT9_LINAN</name>
<evidence type="ECO:0000259" key="15">
    <source>
        <dbReference type="PROSITE" id="PS50102"/>
    </source>
</evidence>
<feature type="compositionally biased region" description="Polar residues" evidence="14">
    <location>
        <begin position="308"/>
        <end position="319"/>
    </location>
</feature>
<evidence type="ECO:0000256" key="3">
    <source>
        <dbReference type="ARBA" id="ARBA00022491"/>
    </source>
</evidence>
<dbReference type="InterPro" id="IPR036361">
    <property type="entry name" value="SAP_dom_sf"/>
</dbReference>
<feature type="region of interest" description="Disordered" evidence="14">
    <location>
        <begin position="478"/>
        <end position="730"/>
    </location>
</feature>
<evidence type="ECO:0000256" key="12">
    <source>
        <dbReference type="ARBA" id="ARBA00023242"/>
    </source>
</evidence>
<evidence type="ECO:0000256" key="5">
    <source>
        <dbReference type="ARBA" id="ARBA00022553"/>
    </source>
</evidence>
<dbReference type="RefSeq" id="XP_013399210.1">
    <property type="nucleotide sequence ID" value="XM_013543756.1"/>
</dbReference>
<keyword evidence="4" id="KW-1017">Isopeptide bond</keyword>
<dbReference type="GeneID" id="106165542"/>
<feature type="compositionally biased region" description="Basic and acidic residues" evidence="14">
    <location>
        <begin position="987"/>
        <end position="1010"/>
    </location>
</feature>
<dbReference type="GO" id="GO:0043565">
    <property type="term" value="F:sequence-specific DNA binding"/>
    <property type="evidence" value="ECO:0007669"/>
    <property type="project" value="TreeGrafter"/>
</dbReference>
<feature type="compositionally biased region" description="Low complexity" evidence="14">
    <location>
        <begin position="485"/>
        <end position="499"/>
    </location>
</feature>
<feature type="compositionally biased region" description="Basic and acidic residues" evidence="14">
    <location>
        <begin position="878"/>
        <end position="894"/>
    </location>
</feature>
<dbReference type="PANTHER" id="PTHR15683:SF8">
    <property type="entry name" value="SCAFFOLD ATTACHMENT FACTOR B, ISOFORM B"/>
    <property type="match status" value="1"/>
</dbReference>
<keyword evidence="11" id="KW-0804">Transcription</keyword>
<feature type="compositionally biased region" description="Basic and acidic residues" evidence="14">
    <location>
        <begin position="601"/>
        <end position="730"/>
    </location>
</feature>
<dbReference type="InterPro" id="IPR012677">
    <property type="entry name" value="Nucleotide-bd_a/b_plait_sf"/>
</dbReference>
<feature type="compositionally biased region" description="Basic and acidic residues" evidence="14">
    <location>
        <begin position="500"/>
        <end position="585"/>
    </location>
</feature>
<evidence type="ECO:0000256" key="10">
    <source>
        <dbReference type="ARBA" id="ARBA00023125"/>
    </source>
</evidence>
<feature type="domain" description="RRM" evidence="15">
    <location>
        <begin position="406"/>
        <end position="484"/>
    </location>
</feature>
<evidence type="ECO:0000313" key="17">
    <source>
        <dbReference type="Proteomes" id="UP000085678"/>
    </source>
</evidence>
<sequence>MMASECEQGVAKKLEDLRVVDLRAELERRSLEKTGVKAVLIDRLKKALEEEGLDPVTCTFTIDEASPGPKSKLGLVGTPTGKTRGIKGKGKEGEDEEEELEEENLEVPAQQEDMDKADVLDEVPPLTAEEHNQPTLTSEEEDRLLADGVPQKEDQGESVAVSISANQPATDSSTMDSSAPKVEELQGTEAPKTEANGVAPVSESPTETQPSAADTQQPVSMLKPEELPYADQGQAAAPPTPTSVPVWGALTVEDTIKMSSKESKGEDDISLIVNVDDTENNLDYDIEATPAKKPKLEEETIGEVMDTSAVNTSQDSSAQEVEPKKETGDQSMEVDNGNAKSAEEKIEEAKKEESKGEDKKREDKKEDDKKDSKTKSSSAASKDTKSDGKDRKESHSRSSSSSSSSKNLWVSGLSQSTKATDLKSLFSKHGKVAGAKIVTNARRPGSRCFGFVTMSTVDEALKCIHNLHRTELHGKIISVERAKNDPSNPSSSRSRTGSVSDKKTDSKKDEKRTEPKKEERDKKEEKKTEDKEGEKKEDKKEEKDDKKEEKKDEKKDEKRTERKRDDHHRRDSDHHRPGSRRDSRSGPHRSSSNTTPTSKRKSSDKTSSETKAEGDKEKKEEKEEKKTEGVGKDKEEKVETEKKEGEKSDDKKTSSTRSKSQDTNRSRREGSKKKDELLSFERIKEERERERLRQRERALREEERRRRIQASRDRDRMRDVERKQREEAERLQRERMQLRLERERIEKEKIEQLRLLEQERHERERLERLERERERRLLEQRRLDDRRPPKRPFEPRGPANRDDPPHWDSKRPSLHDPPPATAGVPPSGPGRFDSRTGGNFPAPTRYGDFDHRDRGGPIAAPGGGRSGFEEAQSPTEIFPRRVERYDRRDGRPLDSSRPAAPSSRHEASGRAPMATAGRYEDARREEPRREVVARREVAPSGRDRDERRVEERSRPDDRFDSRYPDRGGSGHERRDSQPSNRDAPPARGREPVQERGGLHASRDRPSRDSARGAPVRGSPVHRQDTRAEWKSERGAIQQQERRGVQDSHRDRYQDTDQRGGDRGGYGEQRGGRDGWHGGSGMSDNRSKSATGGPMGGSSAPSTYRANHRQPNRQDKGMSSVGGGSSGRNQWSGSDRSTAKMETAWPPANVLPDQGLNRQVERWPTPQLQQQHMATQPTAIPVSSMGQPALIQTPQASMFLGAAANLMMNAGAFAPTRSQDNRFDAYRNISGGNVRRY</sequence>
<feature type="compositionally biased region" description="Basic and acidic residues" evidence="14">
    <location>
        <begin position="1021"/>
        <end position="1061"/>
    </location>
</feature>
<evidence type="ECO:0000256" key="1">
    <source>
        <dbReference type="ARBA" id="ARBA00004123"/>
    </source>
</evidence>
<keyword evidence="8" id="KW-0007">Acetylation</keyword>
<keyword evidence="2" id="KW-0488">Methylation</keyword>
<keyword evidence="17" id="KW-1185">Reference proteome</keyword>
<dbReference type="Proteomes" id="UP000085678">
    <property type="component" value="Unplaced"/>
</dbReference>
<keyword evidence="9" id="KW-0805">Transcription regulation</keyword>
<dbReference type="SMART" id="SM00360">
    <property type="entry name" value="RRM"/>
    <property type="match status" value="1"/>
</dbReference>
<dbReference type="InterPro" id="IPR034781">
    <property type="entry name" value="SAFB1_2_RBD"/>
</dbReference>
<evidence type="ECO:0000256" key="4">
    <source>
        <dbReference type="ARBA" id="ARBA00022499"/>
    </source>
</evidence>
<feature type="compositionally biased region" description="Acidic residues" evidence="14">
    <location>
        <begin position="93"/>
        <end position="105"/>
    </location>
</feature>
<dbReference type="GO" id="GO:0050684">
    <property type="term" value="P:regulation of mRNA processing"/>
    <property type="evidence" value="ECO:0007669"/>
    <property type="project" value="TreeGrafter"/>
</dbReference>
<feature type="region of interest" description="Disordered" evidence="14">
    <location>
        <begin position="750"/>
        <end position="1139"/>
    </location>
</feature>
<dbReference type="GO" id="GO:0003723">
    <property type="term" value="F:RNA binding"/>
    <property type="evidence" value="ECO:0007669"/>
    <property type="project" value="UniProtKB-UniRule"/>
</dbReference>
<evidence type="ECO:0000256" key="6">
    <source>
        <dbReference type="ARBA" id="ARBA00022843"/>
    </source>
</evidence>
<evidence type="ECO:0000256" key="9">
    <source>
        <dbReference type="ARBA" id="ARBA00023015"/>
    </source>
</evidence>
<dbReference type="PROSITE" id="PS50800">
    <property type="entry name" value="SAP"/>
    <property type="match status" value="1"/>
</dbReference>
<feature type="region of interest" description="Disordered" evidence="14">
    <location>
        <begin position="284"/>
        <end position="411"/>
    </location>
</feature>
<protein>
    <submittedName>
        <fullName evidence="18">SAFB-like transcription modulator isoform X1</fullName>
    </submittedName>
</protein>
<feature type="compositionally biased region" description="Polar residues" evidence="14">
    <location>
        <begin position="161"/>
        <end position="177"/>
    </location>
</feature>
<dbReference type="InParanoid" id="A0A1S3ILT9"/>
<evidence type="ECO:0000256" key="11">
    <source>
        <dbReference type="ARBA" id="ARBA00023163"/>
    </source>
</evidence>
<dbReference type="GO" id="GO:0005634">
    <property type="term" value="C:nucleus"/>
    <property type="evidence" value="ECO:0007669"/>
    <property type="project" value="UniProtKB-SubCell"/>
</dbReference>
<feature type="compositionally biased region" description="Polar residues" evidence="14">
    <location>
        <begin position="203"/>
        <end position="219"/>
    </location>
</feature>
<feature type="compositionally biased region" description="Low complexity" evidence="14">
    <location>
        <begin position="588"/>
        <end position="597"/>
    </location>
</feature>
<comment type="subcellular location">
    <subcellularLocation>
        <location evidence="1">Nucleus</location>
    </subcellularLocation>
</comment>
<feature type="compositionally biased region" description="Basic and acidic residues" evidence="14">
    <location>
        <begin position="750"/>
        <end position="814"/>
    </location>
</feature>
<dbReference type="GO" id="GO:0006357">
    <property type="term" value="P:regulation of transcription by RNA polymerase II"/>
    <property type="evidence" value="ECO:0007669"/>
    <property type="project" value="TreeGrafter"/>
</dbReference>
<evidence type="ECO:0000256" key="14">
    <source>
        <dbReference type="SAM" id="MobiDB-lite"/>
    </source>
</evidence>